<comment type="similarity">
    <text evidence="1 7">Belongs to the cytochrome P450 family.</text>
</comment>
<dbReference type="GO" id="GO:0020037">
    <property type="term" value="F:heme binding"/>
    <property type="evidence" value="ECO:0007669"/>
    <property type="project" value="InterPro"/>
</dbReference>
<keyword evidence="4 7" id="KW-0560">Oxidoreductase</keyword>
<dbReference type="InterPro" id="IPR002397">
    <property type="entry name" value="Cyt_P450_B"/>
</dbReference>
<dbReference type="FunFam" id="1.10.630.10:FF:000018">
    <property type="entry name" value="Cytochrome P450 monooxygenase"/>
    <property type="match status" value="1"/>
</dbReference>
<dbReference type="InterPro" id="IPR001128">
    <property type="entry name" value="Cyt_P450"/>
</dbReference>
<evidence type="ECO:0000313" key="8">
    <source>
        <dbReference type="EMBL" id="MDA0159067.1"/>
    </source>
</evidence>
<dbReference type="Pfam" id="PF00067">
    <property type="entry name" value="p450"/>
    <property type="match status" value="1"/>
</dbReference>
<evidence type="ECO:0000256" key="2">
    <source>
        <dbReference type="ARBA" id="ARBA00022617"/>
    </source>
</evidence>
<keyword evidence="6 7" id="KW-0503">Monooxygenase</keyword>
<evidence type="ECO:0000313" key="9">
    <source>
        <dbReference type="Proteomes" id="UP001149140"/>
    </source>
</evidence>
<keyword evidence="9" id="KW-1185">Reference proteome</keyword>
<dbReference type="GO" id="GO:0005506">
    <property type="term" value="F:iron ion binding"/>
    <property type="evidence" value="ECO:0007669"/>
    <property type="project" value="InterPro"/>
</dbReference>
<dbReference type="PANTHER" id="PTHR46696:SF1">
    <property type="entry name" value="CYTOCHROME P450 YJIB-RELATED"/>
    <property type="match status" value="1"/>
</dbReference>
<evidence type="ECO:0000256" key="3">
    <source>
        <dbReference type="ARBA" id="ARBA00022723"/>
    </source>
</evidence>
<dbReference type="InterPro" id="IPR017972">
    <property type="entry name" value="Cyt_P450_CS"/>
</dbReference>
<dbReference type="CDD" id="cd11037">
    <property type="entry name" value="CYP199A2-like"/>
    <property type="match status" value="1"/>
</dbReference>
<dbReference type="EMBL" id="JAPDOD010000001">
    <property type="protein sequence ID" value="MDA0159067.1"/>
    <property type="molecule type" value="Genomic_DNA"/>
</dbReference>
<proteinExistence type="inferred from homology"/>
<evidence type="ECO:0000256" key="1">
    <source>
        <dbReference type="ARBA" id="ARBA00010617"/>
    </source>
</evidence>
<keyword evidence="3 7" id="KW-0479">Metal-binding</keyword>
<dbReference type="Gene3D" id="1.10.630.10">
    <property type="entry name" value="Cytochrome P450"/>
    <property type="match status" value="1"/>
</dbReference>
<name>A0A9X3MNN9_9ACTN</name>
<dbReference type="PROSITE" id="PS00086">
    <property type="entry name" value="CYTOCHROME_P450"/>
    <property type="match status" value="1"/>
</dbReference>
<protein>
    <submittedName>
        <fullName evidence="8">Cytochrome P450</fullName>
    </submittedName>
</protein>
<sequence>MSIAGVDIDLFSTAVLEEPWAAYAALRERGPAVYLDRYGVWAIPRYDEVFAMLRDHQTFSSAPVPALEPERPDMEAARHSILGSDPPRHTTLRAVLSEQLSPRALRTLRADIETQADAVVAGLVERGTYDAVQDLARRFPVEVVARLVGLPEDAREPLLALADAAFNTFGPANELTQASWSRLPEIGGYIAQVMTRETIAPGSWGAAVYAAADRGDISEPDAIQMMNAFIVAGMDTTVNSIGSAIWLLAERPDTWAALREDPSLVRSAYEEALRYESPVSFFCRGVTRPTEVGGVQLDAGDRVMLLFGAANRDERHYADADRFDVRRNPLDHVAFGGGIHGCAGQGLARIEGPAVLGALVRHVEFLELAGEPSRHLNNAVRGLERLPIATRTS</sequence>
<evidence type="ECO:0000256" key="7">
    <source>
        <dbReference type="RuleBase" id="RU000461"/>
    </source>
</evidence>
<keyword evidence="5 7" id="KW-0408">Iron</keyword>
<dbReference type="PRINTS" id="PR00359">
    <property type="entry name" value="BP450"/>
</dbReference>
<gene>
    <name evidence="8" type="ORF">OM076_02220</name>
</gene>
<dbReference type="AlphaFoldDB" id="A0A9X3MNN9"/>
<dbReference type="RefSeq" id="WP_270037723.1">
    <property type="nucleotide sequence ID" value="NZ_JAPDOD010000001.1"/>
</dbReference>
<reference evidence="8" key="1">
    <citation type="submission" date="2022-10" db="EMBL/GenBank/DDBJ databases">
        <title>The WGS of Solirubrobacter ginsenosidimutans DSM 21036.</title>
        <authorList>
            <person name="Jiang Z."/>
        </authorList>
    </citation>
    <scope>NUCLEOTIDE SEQUENCE</scope>
    <source>
        <strain evidence="8">DSM 21036</strain>
    </source>
</reference>
<accession>A0A9X3MNN9</accession>
<dbReference type="GO" id="GO:0004497">
    <property type="term" value="F:monooxygenase activity"/>
    <property type="evidence" value="ECO:0007669"/>
    <property type="project" value="UniProtKB-KW"/>
</dbReference>
<dbReference type="GO" id="GO:0016705">
    <property type="term" value="F:oxidoreductase activity, acting on paired donors, with incorporation or reduction of molecular oxygen"/>
    <property type="evidence" value="ECO:0007669"/>
    <property type="project" value="InterPro"/>
</dbReference>
<organism evidence="8 9">
    <name type="scientific">Solirubrobacter ginsenosidimutans</name>
    <dbReference type="NCBI Taxonomy" id="490573"/>
    <lineage>
        <taxon>Bacteria</taxon>
        <taxon>Bacillati</taxon>
        <taxon>Actinomycetota</taxon>
        <taxon>Thermoleophilia</taxon>
        <taxon>Solirubrobacterales</taxon>
        <taxon>Solirubrobacteraceae</taxon>
        <taxon>Solirubrobacter</taxon>
    </lineage>
</organism>
<keyword evidence="2 7" id="KW-0349">Heme</keyword>
<evidence type="ECO:0000256" key="6">
    <source>
        <dbReference type="ARBA" id="ARBA00023033"/>
    </source>
</evidence>
<evidence type="ECO:0000256" key="4">
    <source>
        <dbReference type="ARBA" id="ARBA00023002"/>
    </source>
</evidence>
<comment type="caution">
    <text evidence="8">The sequence shown here is derived from an EMBL/GenBank/DDBJ whole genome shotgun (WGS) entry which is preliminary data.</text>
</comment>
<dbReference type="SUPFAM" id="SSF48264">
    <property type="entry name" value="Cytochrome P450"/>
    <property type="match status" value="1"/>
</dbReference>
<dbReference type="Proteomes" id="UP001149140">
    <property type="component" value="Unassembled WGS sequence"/>
</dbReference>
<dbReference type="PANTHER" id="PTHR46696">
    <property type="entry name" value="P450, PUTATIVE (EUROFUNG)-RELATED"/>
    <property type="match status" value="1"/>
</dbReference>
<dbReference type="InterPro" id="IPR036396">
    <property type="entry name" value="Cyt_P450_sf"/>
</dbReference>
<evidence type="ECO:0000256" key="5">
    <source>
        <dbReference type="ARBA" id="ARBA00023004"/>
    </source>
</evidence>